<gene>
    <name evidence="3" type="ORF">W822_03080</name>
</gene>
<dbReference type="EMBL" id="AYXT01000001">
    <property type="protein sequence ID" value="ETF04170.1"/>
    <property type="molecule type" value="Genomic_DNA"/>
</dbReference>
<accession>V8QXY3</accession>
<organism evidence="3 4">
    <name type="scientific">Advenella kashmirensis W13003</name>
    <dbReference type="NCBI Taxonomy" id="1424334"/>
    <lineage>
        <taxon>Bacteria</taxon>
        <taxon>Pseudomonadati</taxon>
        <taxon>Pseudomonadota</taxon>
        <taxon>Betaproteobacteria</taxon>
        <taxon>Burkholderiales</taxon>
        <taxon>Alcaligenaceae</taxon>
    </lineage>
</organism>
<dbReference type="InterPro" id="IPR036188">
    <property type="entry name" value="FAD/NAD-bd_sf"/>
</dbReference>
<reference evidence="3 4" key="1">
    <citation type="journal article" date="2014" name="Genome Announc.">
        <title>Draft Genome Sequence of Advenella kashmirensis Strain W13003, a Polycyclic Aromatic Hydrocarbon-Degrading Bacterium.</title>
        <authorList>
            <person name="Wang X."/>
            <person name="Jin D."/>
            <person name="Zhou L."/>
            <person name="Wu L."/>
            <person name="An W."/>
            <person name="Zhao L."/>
        </authorList>
    </citation>
    <scope>NUCLEOTIDE SEQUENCE [LARGE SCALE GENOMIC DNA]</scope>
    <source>
        <strain evidence="3 4">W13003</strain>
    </source>
</reference>
<comment type="caution">
    <text evidence="3">The sequence shown here is derived from an EMBL/GenBank/DDBJ whole genome shotgun (WGS) entry which is preliminary data.</text>
</comment>
<keyword evidence="1" id="KW-0560">Oxidoreductase</keyword>
<evidence type="ECO:0000259" key="2">
    <source>
        <dbReference type="Pfam" id="PF01266"/>
    </source>
</evidence>
<dbReference type="PANTHER" id="PTHR13847:SF289">
    <property type="entry name" value="GLYCINE OXIDASE"/>
    <property type="match status" value="1"/>
</dbReference>
<sequence length="417" mass="45949">MAGVNAPDAVIVIGAGIIGLSVAMHLQSAGVKTVLLDAQTAGRGATYGNAGHIATEQVFPIADTSILRQLPRMLLDPMGPLRLEWRYLPRMTPWLLRLVANMRPARVNHIHHALLALNQKSLDAWQQFARRWQLSQWLQVQGSLLTAEKPQSVLALQQHGARLNRLGITNEWLDAQSLTEREPALAPSQLGALFYPHTGHVTNLDAVVRHLRTTFIQLGGVLRENCAVEHAQVHADQTVMLHTACGPMSAKQVVLCAGAHSRKLTRALTGVEVPLDTERGYHFMLPSETSRLSIPVTSVDRRFIMTPMDTGLRLAGTVEFAGLHAPANMQRARQLLQLAQPMLNLPLDNTNASTWMGLRPSIADSLPVIDRQGPVLLAFGHQHLGLTQAALTAQLIEALYFNFDPGVDMHPYRLRRF</sequence>
<dbReference type="AlphaFoldDB" id="V8QXY3"/>
<proteinExistence type="predicted"/>
<dbReference type="InterPro" id="IPR006076">
    <property type="entry name" value="FAD-dep_OxRdtase"/>
</dbReference>
<dbReference type="PANTHER" id="PTHR13847">
    <property type="entry name" value="SARCOSINE DEHYDROGENASE-RELATED"/>
    <property type="match status" value="1"/>
</dbReference>
<dbReference type="HOGENOM" id="CLU_007884_9_0_4"/>
<dbReference type="Pfam" id="PF01266">
    <property type="entry name" value="DAO"/>
    <property type="match status" value="1"/>
</dbReference>
<dbReference type="GO" id="GO:0005737">
    <property type="term" value="C:cytoplasm"/>
    <property type="evidence" value="ECO:0007669"/>
    <property type="project" value="TreeGrafter"/>
</dbReference>
<keyword evidence="4" id="KW-1185">Reference proteome</keyword>
<name>V8QXY3_9BURK</name>
<evidence type="ECO:0000313" key="3">
    <source>
        <dbReference type="EMBL" id="ETF04170.1"/>
    </source>
</evidence>
<dbReference type="GO" id="GO:0016491">
    <property type="term" value="F:oxidoreductase activity"/>
    <property type="evidence" value="ECO:0007669"/>
    <property type="project" value="UniProtKB-KW"/>
</dbReference>
<feature type="domain" description="FAD dependent oxidoreductase" evidence="2">
    <location>
        <begin position="10"/>
        <end position="397"/>
    </location>
</feature>
<dbReference type="SUPFAM" id="SSF51905">
    <property type="entry name" value="FAD/NAD(P)-binding domain"/>
    <property type="match status" value="1"/>
</dbReference>
<evidence type="ECO:0000313" key="4">
    <source>
        <dbReference type="Proteomes" id="UP000018733"/>
    </source>
</evidence>
<dbReference type="Gene3D" id="3.30.9.10">
    <property type="entry name" value="D-Amino Acid Oxidase, subunit A, domain 2"/>
    <property type="match status" value="1"/>
</dbReference>
<dbReference type="Proteomes" id="UP000018733">
    <property type="component" value="Unassembled WGS sequence"/>
</dbReference>
<dbReference type="OrthoDB" id="18526at2"/>
<dbReference type="RefSeq" id="WP_024003683.1">
    <property type="nucleotide sequence ID" value="NZ_KI650979.1"/>
</dbReference>
<protein>
    <submittedName>
        <fullName evidence="3">FAD-dependent oxidoreductase</fullName>
    </submittedName>
</protein>
<dbReference type="SUPFAM" id="SSF54373">
    <property type="entry name" value="FAD-linked reductases, C-terminal domain"/>
    <property type="match status" value="1"/>
</dbReference>
<evidence type="ECO:0000256" key="1">
    <source>
        <dbReference type="ARBA" id="ARBA00023002"/>
    </source>
</evidence>
<dbReference type="eggNOG" id="COG0665">
    <property type="taxonomic scope" value="Bacteria"/>
</dbReference>
<dbReference type="Gene3D" id="3.50.50.60">
    <property type="entry name" value="FAD/NAD(P)-binding domain"/>
    <property type="match status" value="2"/>
</dbReference>
<dbReference type="STRING" id="1424334.W822_03080"/>
<dbReference type="PATRIC" id="fig|1424334.3.peg.619"/>